<dbReference type="EMBL" id="SPKJ01000017">
    <property type="protein sequence ID" value="MYZ47562.1"/>
    <property type="molecule type" value="Genomic_DNA"/>
</dbReference>
<dbReference type="PROSITE" id="PS50110">
    <property type="entry name" value="RESPONSE_REGULATORY"/>
    <property type="match status" value="1"/>
</dbReference>
<dbReference type="Gene3D" id="3.40.50.2300">
    <property type="match status" value="1"/>
</dbReference>
<evidence type="ECO:0000313" key="5">
    <source>
        <dbReference type="Proteomes" id="UP000773614"/>
    </source>
</evidence>
<dbReference type="CDD" id="cd17574">
    <property type="entry name" value="REC_OmpR"/>
    <property type="match status" value="1"/>
</dbReference>
<evidence type="ECO:0000256" key="1">
    <source>
        <dbReference type="ARBA" id="ARBA00022553"/>
    </source>
</evidence>
<dbReference type="OrthoDB" id="9801602at2"/>
<gene>
    <name evidence="4" type="ORF">E4O86_07535</name>
</gene>
<dbReference type="SMART" id="SM00448">
    <property type="entry name" value="REC"/>
    <property type="match status" value="1"/>
</dbReference>
<evidence type="ECO:0000256" key="2">
    <source>
        <dbReference type="PROSITE-ProRule" id="PRU00169"/>
    </source>
</evidence>
<dbReference type="Pfam" id="PF00072">
    <property type="entry name" value="Response_reg"/>
    <property type="match status" value="1"/>
</dbReference>
<dbReference type="Proteomes" id="UP000773614">
    <property type="component" value="Unassembled WGS sequence"/>
</dbReference>
<dbReference type="GO" id="GO:0000160">
    <property type="term" value="P:phosphorelay signal transduction system"/>
    <property type="evidence" value="ECO:0007669"/>
    <property type="project" value="InterPro"/>
</dbReference>
<evidence type="ECO:0000259" key="3">
    <source>
        <dbReference type="PROSITE" id="PS50110"/>
    </source>
</evidence>
<dbReference type="InterPro" id="IPR011006">
    <property type="entry name" value="CheY-like_superfamily"/>
</dbReference>
<proteinExistence type="predicted"/>
<dbReference type="PANTHER" id="PTHR44591:SF22">
    <property type="entry name" value="CHEY SUBFAMILY"/>
    <property type="match status" value="1"/>
</dbReference>
<reference evidence="4" key="1">
    <citation type="submission" date="2019-03" db="EMBL/GenBank/DDBJ databases">
        <title>Afifella sp. nov., isolated from activated sludge.</title>
        <authorList>
            <person name="Li Q."/>
            <person name="Liu Y."/>
        </authorList>
    </citation>
    <scope>NUCLEOTIDE SEQUENCE</scope>
    <source>
        <strain evidence="4">L72</strain>
    </source>
</reference>
<keyword evidence="1 2" id="KW-0597">Phosphoprotein</keyword>
<dbReference type="SUPFAM" id="SSF52172">
    <property type="entry name" value="CheY-like"/>
    <property type="match status" value="1"/>
</dbReference>
<dbReference type="InterPro" id="IPR050595">
    <property type="entry name" value="Bact_response_regulator"/>
</dbReference>
<dbReference type="InterPro" id="IPR001789">
    <property type="entry name" value="Sig_transdc_resp-reg_receiver"/>
</dbReference>
<dbReference type="AlphaFoldDB" id="A0A964T4X5"/>
<comment type="caution">
    <text evidence="4">The sequence shown here is derived from an EMBL/GenBank/DDBJ whole genome shotgun (WGS) entry which is preliminary data.</text>
</comment>
<keyword evidence="5" id="KW-1185">Reference proteome</keyword>
<name>A0A964T4X5_9HYPH</name>
<feature type="domain" description="Response regulatory" evidence="3">
    <location>
        <begin position="4"/>
        <end position="120"/>
    </location>
</feature>
<dbReference type="PANTHER" id="PTHR44591">
    <property type="entry name" value="STRESS RESPONSE REGULATOR PROTEIN 1"/>
    <property type="match status" value="1"/>
</dbReference>
<accession>A0A964T4X5</accession>
<sequence>MRPLVLIAEDEPYIVESLTFLIERAGLEVSVARDGALALQAIRNLRPAAVILDIMLPEESGLEVLRHVKGNPVLRATPILVLTARGQENDRRMALALGADAFVTKPFSNRDVVEQTLALVGRSDRPAQGPPR</sequence>
<dbReference type="RefSeq" id="WP_161139911.1">
    <property type="nucleotide sequence ID" value="NZ_SPKJ01000017.1"/>
</dbReference>
<protein>
    <submittedName>
        <fullName evidence="4">Response regulator</fullName>
    </submittedName>
</protein>
<feature type="modified residue" description="4-aspartylphosphate" evidence="2">
    <location>
        <position position="53"/>
    </location>
</feature>
<organism evidence="4 5">
    <name type="scientific">Propylenella binzhouense</name>
    <dbReference type="NCBI Taxonomy" id="2555902"/>
    <lineage>
        <taxon>Bacteria</taxon>
        <taxon>Pseudomonadati</taxon>
        <taxon>Pseudomonadota</taxon>
        <taxon>Alphaproteobacteria</taxon>
        <taxon>Hyphomicrobiales</taxon>
        <taxon>Propylenellaceae</taxon>
        <taxon>Propylenella</taxon>
    </lineage>
</organism>
<evidence type="ECO:0000313" key="4">
    <source>
        <dbReference type="EMBL" id="MYZ47562.1"/>
    </source>
</evidence>